<feature type="transmembrane region" description="Helical" evidence="6">
    <location>
        <begin position="239"/>
        <end position="259"/>
    </location>
</feature>
<evidence type="ECO:0000256" key="4">
    <source>
        <dbReference type="ARBA" id="ARBA00023136"/>
    </source>
</evidence>
<keyword evidence="3 6" id="KW-1133">Transmembrane helix</keyword>
<feature type="compositionally biased region" description="Pro residues" evidence="5">
    <location>
        <begin position="25"/>
        <end position="43"/>
    </location>
</feature>
<dbReference type="AlphaFoldDB" id="G8X2T0"/>
<evidence type="ECO:0000256" key="1">
    <source>
        <dbReference type="ARBA" id="ARBA00004141"/>
    </source>
</evidence>
<dbReference type="Proteomes" id="UP000007842">
    <property type="component" value="Chromosome"/>
</dbReference>
<organism evidence="8 9">
    <name type="scientific">Streptantibioticus cattleyicolor (strain ATCC 35852 / DSM 46488 / JCM 4925 / NBRC 14057 / NRRL 8057)</name>
    <name type="common">Streptomyces cattleya</name>
    <dbReference type="NCBI Taxonomy" id="1003195"/>
    <lineage>
        <taxon>Bacteria</taxon>
        <taxon>Bacillati</taxon>
        <taxon>Actinomycetota</taxon>
        <taxon>Actinomycetes</taxon>
        <taxon>Kitasatosporales</taxon>
        <taxon>Streptomycetaceae</taxon>
        <taxon>Streptantibioticus</taxon>
    </lineage>
</organism>
<evidence type="ECO:0000313" key="9">
    <source>
        <dbReference type="Proteomes" id="UP000007842"/>
    </source>
</evidence>
<comment type="subcellular location">
    <subcellularLocation>
        <location evidence="1">Membrane</location>
        <topology evidence="1">Multi-pass membrane protein</topology>
    </subcellularLocation>
</comment>
<keyword evidence="4 6" id="KW-0472">Membrane</keyword>
<keyword evidence="9" id="KW-1185">Reference proteome</keyword>
<feature type="transmembrane region" description="Helical" evidence="6">
    <location>
        <begin position="178"/>
        <end position="199"/>
    </location>
</feature>
<evidence type="ECO:0000256" key="5">
    <source>
        <dbReference type="SAM" id="MobiDB-lite"/>
    </source>
</evidence>
<dbReference type="eggNOG" id="ENOG5033SMI">
    <property type="taxonomic scope" value="Bacteria"/>
</dbReference>
<keyword evidence="2 6" id="KW-0812">Transmembrane</keyword>
<feature type="transmembrane region" description="Helical" evidence="6">
    <location>
        <begin position="139"/>
        <end position="158"/>
    </location>
</feature>
<dbReference type="KEGG" id="scy:SCATT_33000"/>
<dbReference type="GO" id="GO:0016020">
    <property type="term" value="C:membrane"/>
    <property type="evidence" value="ECO:0007669"/>
    <property type="project" value="UniProtKB-SubCell"/>
</dbReference>
<evidence type="ECO:0000256" key="3">
    <source>
        <dbReference type="ARBA" id="ARBA00022989"/>
    </source>
</evidence>
<dbReference type="EMBL" id="CP003219">
    <property type="protein sequence ID" value="AEW95671.1"/>
    <property type="molecule type" value="Genomic_DNA"/>
</dbReference>
<evidence type="ECO:0000256" key="2">
    <source>
        <dbReference type="ARBA" id="ARBA00022692"/>
    </source>
</evidence>
<dbReference type="HOGENOM" id="CLU_074113_0_0_11"/>
<dbReference type="Pfam" id="PF04893">
    <property type="entry name" value="Yip1"/>
    <property type="match status" value="1"/>
</dbReference>
<dbReference type="RefSeq" id="WP_014628143.1">
    <property type="nucleotide sequence ID" value="NC_016111.1"/>
</dbReference>
<evidence type="ECO:0000259" key="7">
    <source>
        <dbReference type="Pfam" id="PF04893"/>
    </source>
</evidence>
<name>G8X2T0_STREN</name>
<gene>
    <name evidence="8" type="ordered locus">SCATT_33000</name>
</gene>
<proteinExistence type="predicted"/>
<reference evidence="9" key="1">
    <citation type="submission" date="2011-12" db="EMBL/GenBank/DDBJ databases">
        <title>Complete genome sequence of Streptomyces cattleya strain DSM 46488.</title>
        <authorList>
            <person name="Ou H.-Y."/>
            <person name="Li P."/>
            <person name="Zhao C."/>
            <person name="O'Hagan D."/>
            <person name="Deng Z."/>
        </authorList>
    </citation>
    <scope>NUCLEOTIDE SEQUENCE [LARGE SCALE GENOMIC DNA]</scope>
    <source>
        <strain evidence="9">ATCC 35852 / DSM 46488 / JCM 4925 / NBRC 14057 / NRRL 8057</strain>
    </source>
</reference>
<evidence type="ECO:0000256" key="6">
    <source>
        <dbReference type="SAM" id="Phobius"/>
    </source>
</evidence>
<accession>G8X2T0</accession>
<feature type="domain" description="Yip1" evidence="7">
    <location>
        <begin position="122"/>
        <end position="285"/>
    </location>
</feature>
<feature type="region of interest" description="Disordered" evidence="5">
    <location>
        <begin position="1"/>
        <end position="54"/>
    </location>
</feature>
<dbReference type="InterPro" id="IPR006977">
    <property type="entry name" value="Yip1_dom"/>
</dbReference>
<evidence type="ECO:0000313" key="8">
    <source>
        <dbReference type="EMBL" id="AEW95671.1"/>
    </source>
</evidence>
<dbReference type="PATRIC" id="fig|1003195.29.peg.3294"/>
<feature type="transmembrane region" description="Helical" evidence="6">
    <location>
        <begin position="271"/>
        <end position="289"/>
    </location>
</feature>
<protein>
    <recommendedName>
        <fullName evidence="7">Yip1 domain-containing protein</fullName>
    </recommendedName>
</protein>
<dbReference type="STRING" id="1003195.SCATT_33000"/>
<sequence length="290" mass="30583">MAGFRIGRGRAAGGRSAQQNDGGQPPYPGQRPAAPVMPPPGPVGEPEYFGAPAGYGRDPRYDDAAGHTRTFAVDEAPGYPPAGYGDAHGPGYDDGQVATYRAGQTSAPPAGPRLRWRELLAGIVLRPGRTFWQMRDHQMWGPALIVTFVYGMLAVFGFDSARKDVLDSAFSNSIPWVVITAVAVVMSALMTGAVTHALARQFGGDGGWAPTIGLAMLITSLTDAPRLVFAVFLGGANGFVQVLGWLTWLACGALLTSMVSRSHDLPWPKALGAASVQLVALLVLFKLPVL</sequence>